<feature type="signal peptide" evidence="2">
    <location>
        <begin position="1"/>
        <end position="24"/>
    </location>
</feature>
<feature type="domain" description="DUF6701" evidence="3">
    <location>
        <begin position="257"/>
        <end position="941"/>
    </location>
</feature>
<feature type="region of interest" description="Disordered" evidence="1">
    <location>
        <begin position="751"/>
        <end position="787"/>
    </location>
</feature>
<comment type="caution">
    <text evidence="4">The sequence shown here is derived from an EMBL/GenBank/DDBJ whole genome shotgun (WGS) entry which is preliminary data.</text>
</comment>
<keyword evidence="2" id="KW-0732">Signal</keyword>
<accession>A0A511QUB8</accession>
<sequence>MSRLAYKLIITLWFALLTISFAQANNGKNNNNAKCQGQFDFTVTFDVLGQDGVYQDMYFTQGNKREETLWYTPPLPEGAPDPNDGAYLFDETGLVNTQQYSVKIEHDADSDTSYYYLKSETDNEFVYTGRYIVQSIKEGNLVWTGTDIGDVNCSADPVSPPPSGGDYYIEYIPTSNQIGLTCDAPLGVTFQVYNSDGSAKEDYTGGITVTASNSTALFNGTDPSGTVYDPNNQGELAITLSDSVVNDVVVTATLDNSENDSGQYKFVARLFRFAENVNNTSNLVAGLEVQNIAVQPLECDEDGDVAVSDDYTGTHAVDFFSTNYKSPSSANLNREVYVQVNSNSLNSQKTINLDFGTDSTAYINVRYDEAGIVDYRIEDEICLKDDGGEVTDECVTTTGTHNLNVRPWTFALCDPSGSENGLTGNSESGALFKRSGELFSLDVIPIRYVAGAFDPDVAVDVSGYCTSFEQGGGLANPDLETKNFYPDTAPAVNVTLEAELHSPSVSLGSEADGTIGSGLEGVPTNGIPNVGIDGNRTSGPVLFESLLWREAGSITVTASLKDQADYLFEPINPGYRSVGRFSPNHLAMLDEGNDPDDSWIQWDYADGHDDFAYMSQAITHTFNVQAQDIDGNPTENYGLFNNALIVTIDYMAQTQGELPEVDFMDEDALRVEGLQTWAGASWPKSLANDPSTLFIEIVDFRFMKKVHSTIDPYVVTQPDGPYSTTNSVFGLEVSTMIDDVNFDTLDIEDLNPEEGQDPQENVGRKFPKQPDFRYGRMKMDDVGGNSGQEIRVPLRTEYWDGDAFIVNTDDGSIDNETPVGSSYVSAGRFCTQVIWSNDSSTSGASLNGSDTVEQGRSEELYATHSKQSETHREQVRLWLRQGATSPQRSESGIDCNTNGGNFTNQPWLQYNWRDEGDEDPSAVVTFGTFRGNDRIIFKGERALMGN</sequence>
<organism evidence="4 5">
    <name type="scientific">Vibrio superstes NBRC 103154</name>
    <dbReference type="NCBI Taxonomy" id="1219062"/>
    <lineage>
        <taxon>Bacteria</taxon>
        <taxon>Pseudomonadati</taxon>
        <taxon>Pseudomonadota</taxon>
        <taxon>Gammaproteobacteria</taxon>
        <taxon>Vibrionales</taxon>
        <taxon>Vibrionaceae</taxon>
        <taxon>Vibrio</taxon>
    </lineage>
</organism>
<dbReference type="AlphaFoldDB" id="A0A511QUB8"/>
<name>A0A511QUB8_9VIBR</name>
<proteinExistence type="predicted"/>
<evidence type="ECO:0000313" key="4">
    <source>
        <dbReference type="EMBL" id="GEM80950.1"/>
    </source>
</evidence>
<evidence type="ECO:0000256" key="2">
    <source>
        <dbReference type="SAM" id="SignalP"/>
    </source>
</evidence>
<dbReference type="EMBL" id="BJXK01000015">
    <property type="protein sequence ID" value="GEM80950.1"/>
    <property type="molecule type" value="Genomic_DNA"/>
</dbReference>
<dbReference type="InterPro" id="IPR046524">
    <property type="entry name" value="DUF6701"/>
</dbReference>
<evidence type="ECO:0000256" key="1">
    <source>
        <dbReference type="SAM" id="MobiDB-lite"/>
    </source>
</evidence>
<reference evidence="4 5" key="1">
    <citation type="submission" date="2019-07" db="EMBL/GenBank/DDBJ databases">
        <title>Whole genome shotgun sequence of Vibrio superstes NBRC 103154.</title>
        <authorList>
            <person name="Hosoyama A."/>
            <person name="Uohara A."/>
            <person name="Ohji S."/>
            <person name="Ichikawa N."/>
        </authorList>
    </citation>
    <scope>NUCLEOTIDE SEQUENCE [LARGE SCALE GENOMIC DNA]</scope>
    <source>
        <strain evidence="4 5">NBRC 103154</strain>
    </source>
</reference>
<evidence type="ECO:0000259" key="3">
    <source>
        <dbReference type="Pfam" id="PF20419"/>
    </source>
</evidence>
<dbReference type="Proteomes" id="UP000321113">
    <property type="component" value="Unassembled WGS sequence"/>
</dbReference>
<feature type="compositionally biased region" description="Basic and acidic residues" evidence="1">
    <location>
        <begin position="768"/>
        <end position="781"/>
    </location>
</feature>
<dbReference type="Pfam" id="PF20419">
    <property type="entry name" value="DUF6701"/>
    <property type="match status" value="1"/>
</dbReference>
<feature type="chain" id="PRO_5021953124" description="DUF6701 domain-containing protein" evidence="2">
    <location>
        <begin position="25"/>
        <end position="946"/>
    </location>
</feature>
<dbReference type="RefSeq" id="WP_119011412.1">
    <property type="nucleotide sequence ID" value="NZ_BJXK01000015.1"/>
</dbReference>
<keyword evidence="5" id="KW-1185">Reference proteome</keyword>
<evidence type="ECO:0000313" key="5">
    <source>
        <dbReference type="Proteomes" id="UP000321113"/>
    </source>
</evidence>
<gene>
    <name evidence="4" type="ORF">VSU01S_31950</name>
</gene>
<protein>
    <recommendedName>
        <fullName evidence="3">DUF6701 domain-containing protein</fullName>
    </recommendedName>
</protein>
<dbReference type="OrthoDB" id="9790247at2"/>